<accession>A0A3L6R055</accession>
<feature type="region of interest" description="Disordered" evidence="1">
    <location>
        <begin position="17"/>
        <end position="42"/>
    </location>
</feature>
<feature type="compositionally biased region" description="Pro residues" evidence="1">
    <location>
        <begin position="109"/>
        <end position="119"/>
    </location>
</feature>
<organism evidence="2 3">
    <name type="scientific">Panicum miliaceum</name>
    <name type="common">Proso millet</name>
    <name type="synonym">Broomcorn millet</name>
    <dbReference type="NCBI Taxonomy" id="4540"/>
    <lineage>
        <taxon>Eukaryota</taxon>
        <taxon>Viridiplantae</taxon>
        <taxon>Streptophyta</taxon>
        <taxon>Embryophyta</taxon>
        <taxon>Tracheophyta</taxon>
        <taxon>Spermatophyta</taxon>
        <taxon>Magnoliopsida</taxon>
        <taxon>Liliopsida</taxon>
        <taxon>Poales</taxon>
        <taxon>Poaceae</taxon>
        <taxon>PACMAD clade</taxon>
        <taxon>Panicoideae</taxon>
        <taxon>Panicodae</taxon>
        <taxon>Paniceae</taxon>
        <taxon>Panicinae</taxon>
        <taxon>Panicum</taxon>
        <taxon>Panicum sect. Panicum</taxon>
    </lineage>
</organism>
<protein>
    <submittedName>
        <fullName evidence="2">Uncharacterized protein</fullName>
    </submittedName>
</protein>
<name>A0A3L6R055_PANMI</name>
<feature type="region of interest" description="Disordered" evidence="1">
    <location>
        <begin position="85"/>
        <end position="123"/>
    </location>
</feature>
<gene>
    <name evidence="2" type="ORF">C2845_PM08G10590</name>
</gene>
<dbReference type="EMBL" id="PQIB02000010">
    <property type="protein sequence ID" value="RLM92852.1"/>
    <property type="molecule type" value="Genomic_DNA"/>
</dbReference>
<evidence type="ECO:0000313" key="2">
    <source>
        <dbReference type="EMBL" id="RLM92852.1"/>
    </source>
</evidence>
<dbReference type="Proteomes" id="UP000275267">
    <property type="component" value="Unassembled WGS sequence"/>
</dbReference>
<comment type="caution">
    <text evidence="2">The sequence shown here is derived from an EMBL/GenBank/DDBJ whole genome shotgun (WGS) entry which is preliminary data.</text>
</comment>
<keyword evidence="3" id="KW-1185">Reference proteome</keyword>
<feature type="compositionally biased region" description="Polar residues" evidence="1">
    <location>
        <begin position="89"/>
        <end position="100"/>
    </location>
</feature>
<evidence type="ECO:0000313" key="3">
    <source>
        <dbReference type="Proteomes" id="UP000275267"/>
    </source>
</evidence>
<reference evidence="3" key="1">
    <citation type="journal article" date="2019" name="Nat. Commun.">
        <title>The genome of broomcorn millet.</title>
        <authorList>
            <person name="Zou C."/>
            <person name="Miki D."/>
            <person name="Li D."/>
            <person name="Tang Q."/>
            <person name="Xiao L."/>
            <person name="Rajput S."/>
            <person name="Deng P."/>
            <person name="Jia W."/>
            <person name="Huang R."/>
            <person name="Zhang M."/>
            <person name="Sun Y."/>
            <person name="Hu J."/>
            <person name="Fu X."/>
            <person name="Schnable P.S."/>
            <person name="Li F."/>
            <person name="Zhang H."/>
            <person name="Feng B."/>
            <person name="Zhu X."/>
            <person name="Liu R."/>
            <person name="Schnable J.C."/>
            <person name="Zhu J.-K."/>
            <person name="Zhang H."/>
        </authorList>
    </citation>
    <scope>NUCLEOTIDE SEQUENCE [LARGE SCALE GENOMIC DNA]</scope>
</reference>
<proteinExistence type="predicted"/>
<dbReference type="AlphaFoldDB" id="A0A3L6R055"/>
<evidence type="ECO:0000256" key="1">
    <source>
        <dbReference type="SAM" id="MobiDB-lite"/>
    </source>
</evidence>
<feature type="compositionally biased region" description="Pro residues" evidence="1">
    <location>
        <begin position="29"/>
        <end position="40"/>
    </location>
</feature>
<sequence>MTPPTPEGAAAIADSKIAGKGLASQPKPLHAPSPTTPGPLPWQTTRLGAAAVPPCRAIVPPHVPPPCLRIRCHCTPHTDLQPCRRTRATSRTTVDTFSHTPTAAAAPPCVEPPPSPPPSGLFAARTSTCALPTAVQPLGVR</sequence>